<evidence type="ECO:0000313" key="3">
    <source>
        <dbReference type="Proteomes" id="UP000446786"/>
    </source>
</evidence>
<dbReference type="RefSeq" id="WP_199801306.1">
    <property type="nucleotide sequence ID" value="NZ_BAAAZF010000001.1"/>
</dbReference>
<sequence>MSKTPAMRLFKADLYRNFAIGFVIGALVIGVQMSPEELSAIPQAMAATVR</sequence>
<keyword evidence="3" id="KW-1185">Reference proteome</keyword>
<dbReference type="EMBL" id="WTYE01000001">
    <property type="protein sequence ID" value="MXP33799.1"/>
    <property type="molecule type" value="Genomic_DNA"/>
</dbReference>
<dbReference type="EMBL" id="WTYE01000001">
    <property type="protein sequence ID" value="MXP31039.1"/>
    <property type="molecule type" value="Genomic_DNA"/>
</dbReference>
<organism evidence="1 3">
    <name type="scientific">Parerythrobacter jejuensis</name>
    <dbReference type="NCBI Taxonomy" id="795812"/>
    <lineage>
        <taxon>Bacteria</taxon>
        <taxon>Pseudomonadati</taxon>
        <taxon>Pseudomonadota</taxon>
        <taxon>Alphaproteobacteria</taxon>
        <taxon>Sphingomonadales</taxon>
        <taxon>Erythrobacteraceae</taxon>
        <taxon>Parerythrobacter</taxon>
    </lineage>
</organism>
<gene>
    <name evidence="1" type="ORF">GRI94_04280</name>
    <name evidence="2" type="ORF">GRI94_18370</name>
</gene>
<dbReference type="Proteomes" id="UP000446786">
    <property type="component" value="Unassembled WGS sequence"/>
</dbReference>
<accession>A0A845ANK2</accession>
<comment type="caution">
    <text evidence="1">The sequence shown here is derived from an EMBL/GenBank/DDBJ whole genome shotgun (WGS) entry which is preliminary data.</text>
</comment>
<reference evidence="1 3" key="1">
    <citation type="submission" date="2019-12" db="EMBL/GenBank/DDBJ databases">
        <title>Genomic-based taxomic classification of the family Erythrobacteraceae.</title>
        <authorList>
            <person name="Xu L."/>
        </authorList>
    </citation>
    <scope>NUCLEOTIDE SEQUENCE [LARGE SCALE GENOMIC DNA]</scope>
    <source>
        <strain evidence="1 3">JCM 16677</strain>
    </source>
</reference>
<evidence type="ECO:0000313" key="2">
    <source>
        <dbReference type="EMBL" id="MXP33799.1"/>
    </source>
</evidence>
<protein>
    <submittedName>
        <fullName evidence="1">Uncharacterized protein</fullName>
    </submittedName>
</protein>
<name>A0A845ANK2_9SPHN</name>
<proteinExistence type="predicted"/>
<evidence type="ECO:0000313" key="1">
    <source>
        <dbReference type="EMBL" id="MXP31039.1"/>
    </source>
</evidence>
<dbReference type="AlphaFoldDB" id="A0A845ANK2"/>